<dbReference type="EMBL" id="CP001233">
    <property type="protein sequence ID" value="ACP06855.1"/>
    <property type="molecule type" value="Genomic_DNA"/>
</dbReference>
<protein>
    <submittedName>
        <fullName evidence="1">Uncharacterized protein</fullName>
    </submittedName>
</protein>
<organism evidence="1 2">
    <name type="scientific">Vibrio cholerae serotype O1 (strain M66-2)</name>
    <dbReference type="NCBI Taxonomy" id="579112"/>
    <lineage>
        <taxon>Bacteria</taxon>
        <taxon>Pseudomonadati</taxon>
        <taxon>Pseudomonadota</taxon>
        <taxon>Gammaproteobacteria</taxon>
        <taxon>Vibrionales</taxon>
        <taxon>Vibrionaceae</taxon>
        <taxon>Vibrio</taxon>
    </lineage>
</organism>
<dbReference type="HOGENOM" id="CLU_3367983_0_0_6"/>
<dbReference type="KEGG" id="vcm:VCM66_2559"/>
<dbReference type="Proteomes" id="UP000001217">
    <property type="component" value="Chromosome I"/>
</dbReference>
<evidence type="ECO:0000313" key="1">
    <source>
        <dbReference type="EMBL" id="ACP06855.1"/>
    </source>
</evidence>
<accession>C3LRV0</accession>
<gene>
    <name evidence="1" type="ordered locus">VCM66_2559</name>
</gene>
<proteinExistence type="predicted"/>
<evidence type="ECO:0000313" key="2">
    <source>
        <dbReference type="Proteomes" id="UP000001217"/>
    </source>
</evidence>
<reference evidence="1 2" key="1">
    <citation type="journal article" date="2008" name="PLoS ONE">
        <title>A recalibrated molecular clock and independent origins for the cholera pandemic clones.</title>
        <authorList>
            <person name="Feng L."/>
            <person name="Reeves P.R."/>
            <person name="Lan R."/>
            <person name="Ren Y."/>
            <person name="Gao C."/>
            <person name="Zhou Z."/>
            <person name="Ren Y."/>
            <person name="Cheng J."/>
            <person name="Wang W."/>
            <person name="Wang J."/>
            <person name="Qian W."/>
            <person name="Li D."/>
            <person name="Wang L."/>
        </authorList>
    </citation>
    <scope>NUCLEOTIDE SEQUENCE [LARGE SCALE GENOMIC DNA]</scope>
    <source>
        <strain evidence="1 2">M66-2</strain>
    </source>
</reference>
<dbReference type="AlphaFoldDB" id="C3LRV0"/>
<sequence length="35" mass="3888">MNELNSKFNLIQKSLRLISGFGIFTERIGSECAGN</sequence>
<name>C3LRV0_VIBCM</name>